<keyword evidence="1" id="KW-0472">Membrane</keyword>
<name>A0A2J6WIH9_9BACT</name>
<accession>A0A2J6WIH9</accession>
<comment type="caution">
    <text evidence="2">The sequence shown here is derived from an EMBL/GenBank/DDBJ whole genome shotgun (WGS) entry which is preliminary data.</text>
</comment>
<protein>
    <submittedName>
        <fullName evidence="2">Uncharacterized protein</fullName>
    </submittedName>
</protein>
<proteinExistence type="predicted"/>
<keyword evidence="1" id="KW-1133">Transmembrane helix</keyword>
<evidence type="ECO:0000256" key="1">
    <source>
        <dbReference type="SAM" id="Phobius"/>
    </source>
</evidence>
<sequence length="75" mass="8795">MSVSPHHYLNICRKPKLTDEEIASLFVLSFITSMPVTKLAKQRQNLMVNFSLEVLFILFYNKIYLYIIKANLKKS</sequence>
<keyword evidence="1" id="KW-0812">Transmembrane</keyword>
<evidence type="ECO:0000313" key="2">
    <source>
        <dbReference type="EMBL" id="PMP70181.1"/>
    </source>
</evidence>
<gene>
    <name evidence="2" type="ORF">C0187_05850</name>
</gene>
<dbReference type="AlphaFoldDB" id="A0A2J6WIH9"/>
<feature type="transmembrane region" description="Helical" evidence="1">
    <location>
        <begin position="46"/>
        <end position="67"/>
    </location>
</feature>
<organism evidence="2 3">
    <name type="scientific">Calditerrivibrio nitroreducens</name>
    <dbReference type="NCBI Taxonomy" id="477976"/>
    <lineage>
        <taxon>Bacteria</taxon>
        <taxon>Pseudomonadati</taxon>
        <taxon>Deferribacterota</taxon>
        <taxon>Deferribacteres</taxon>
        <taxon>Deferribacterales</taxon>
        <taxon>Calditerrivibrionaceae</taxon>
    </lineage>
</organism>
<dbReference type="EMBL" id="PNIN01000057">
    <property type="protein sequence ID" value="PMP70181.1"/>
    <property type="molecule type" value="Genomic_DNA"/>
</dbReference>
<reference evidence="2 3" key="1">
    <citation type="submission" date="2018-01" db="EMBL/GenBank/DDBJ databases">
        <title>Metagenomic assembled genomes from two thermal pools in the Uzon Caldera, Kamchatka, Russia.</title>
        <authorList>
            <person name="Wilkins L."/>
            <person name="Ettinger C."/>
        </authorList>
    </citation>
    <scope>NUCLEOTIDE SEQUENCE [LARGE SCALE GENOMIC DNA]</scope>
    <source>
        <strain evidence="2">ZAV-05</strain>
    </source>
</reference>
<dbReference type="Proteomes" id="UP000242881">
    <property type="component" value="Unassembled WGS sequence"/>
</dbReference>
<evidence type="ECO:0000313" key="3">
    <source>
        <dbReference type="Proteomes" id="UP000242881"/>
    </source>
</evidence>